<evidence type="ECO:0000256" key="5">
    <source>
        <dbReference type="ARBA" id="ARBA00024042"/>
    </source>
</evidence>
<dbReference type="SUPFAM" id="SSF51395">
    <property type="entry name" value="FMN-linked oxidoreductases"/>
    <property type="match status" value="1"/>
</dbReference>
<dbReference type="Gene3D" id="3.20.20.70">
    <property type="entry name" value="Aldolase class I"/>
    <property type="match status" value="1"/>
</dbReference>
<name>A0ABZ2QJT1_9ACTN</name>
<dbReference type="InterPro" id="IPR000262">
    <property type="entry name" value="FMN-dep_DH"/>
</dbReference>
<dbReference type="GO" id="GO:0016491">
    <property type="term" value="F:oxidoreductase activity"/>
    <property type="evidence" value="ECO:0007669"/>
    <property type="project" value="UniProtKB-KW"/>
</dbReference>
<dbReference type="EMBL" id="CP147982">
    <property type="protein sequence ID" value="WXK74554.1"/>
    <property type="molecule type" value="Genomic_DNA"/>
</dbReference>
<keyword evidence="9" id="KW-1185">Reference proteome</keyword>
<feature type="region of interest" description="Disordered" evidence="6">
    <location>
        <begin position="369"/>
        <end position="392"/>
    </location>
</feature>
<keyword evidence="4 8" id="KW-0560">Oxidoreductase</keyword>
<keyword evidence="2" id="KW-0285">Flavoprotein</keyword>
<dbReference type="PANTHER" id="PTHR10578">
    <property type="entry name" value="S -2-HYDROXY-ACID OXIDASE-RELATED"/>
    <property type="match status" value="1"/>
</dbReference>
<evidence type="ECO:0000313" key="8">
    <source>
        <dbReference type="EMBL" id="WXK74554.1"/>
    </source>
</evidence>
<dbReference type="InterPro" id="IPR012133">
    <property type="entry name" value="Alpha-hydoxy_acid_DH_FMN"/>
</dbReference>
<dbReference type="PANTHER" id="PTHR10578:SF107">
    <property type="entry name" value="2-HYDROXYACID OXIDASE 1"/>
    <property type="match status" value="1"/>
</dbReference>
<dbReference type="EC" id="1.-.-.-" evidence="8"/>
<accession>A0ABZ2QJT1</accession>
<dbReference type="Proteomes" id="UP001626628">
    <property type="component" value="Chromosome"/>
</dbReference>
<comment type="similarity">
    <text evidence="5">Belongs to the FMN-dependent alpha-hydroxy acid dehydrogenase family.</text>
</comment>
<dbReference type="RefSeq" id="WP_407284813.1">
    <property type="nucleotide sequence ID" value="NZ_CP147982.1"/>
</dbReference>
<dbReference type="InterPro" id="IPR037396">
    <property type="entry name" value="FMN_HAD"/>
</dbReference>
<feature type="domain" description="FMN hydroxy acid dehydrogenase" evidence="7">
    <location>
        <begin position="16"/>
        <end position="379"/>
    </location>
</feature>
<evidence type="ECO:0000256" key="6">
    <source>
        <dbReference type="SAM" id="MobiDB-lite"/>
    </source>
</evidence>
<gene>
    <name evidence="8" type="ORF">WAB15_00305</name>
</gene>
<comment type="cofactor">
    <cofactor evidence="1">
        <name>FMN</name>
        <dbReference type="ChEBI" id="CHEBI:58210"/>
    </cofactor>
</comment>
<dbReference type="PROSITE" id="PS51349">
    <property type="entry name" value="FMN_HYDROXY_ACID_DH_2"/>
    <property type="match status" value="1"/>
</dbReference>
<protein>
    <submittedName>
        <fullName evidence="8">Alpha-hydroxy acid oxidase</fullName>
        <ecNumber evidence="8">1.-.-.-</ecNumber>
    </submittedName>
</protein>
<evidence type="ECO:0000313" key="9">
    <source>
        <dbReference type="Proteomes" id="UP001626628"/>
    </source>
</evidence>
<reference evidence="8 9" key="1">
    <citation type="submission" date="2024-03" db="EMBL/GenBank/DDBJ databases">
        <title>The complete genome of Streptomyces sirii sp.nov.</title>
        <authorList>
            <person name="Zakalyukina Y.V."/>
            <person name="Belik A.R."/>
            <person name="Biryukov M.V."/>
            <person name="Baturina O.A."/>
            <person name="Kabilov M.R."/>
        </authorList>
    </citation>
    <scope>NUCLEOTIDE SEQUENCE [LARGE SCALE GENOMIC DNA]</scope>
    <source>
        <strain evidence="8 9">BP-8</strain>
    </source>
</reference>
<keyword evidence="3" id="KW-0288">FMN</keyword>
<proteinExistence type="inferred from homology"/>
<sequence length="392" mass="41724">MNAPTDRAAPAHPADGPEQEPLSPRDYATAARAELDPAVWDYIAGGSGDEVTLRGERAAYDRYRLRPRTLVDVSYCELGTTLLGRPVALPIGIAPMAYHRLVDAEGETATVRAAGALDALTITSTFASRTLEETARAASGPLWLQLYVLRERKVTESLVRRAEAAGYRALVITVDAPRMARRERDLRNGFHLPSHIRPANLDDEHTGGLHTGRAGGSTLAAHADRHHDAAFTWQDLAWLRSLTGLPLVLKGVLTAQDARQAADLGVEGLIVSTHGGRQLDGAIAALDALPEVVAAVPDACEVLVDGGVRRGTDVLKALALGARAVLVGRPVLWGLAVGGAAGAERVLTTLRDELAEAMALTGRPRIDTIGPDLLHRSPDPAYPLTPDDRDMA</sequence>
<evidence type="ECO:0000256" key="2">
    <source>
        <dbReference type="ARBA" id="ARBA00022630"/>
    </source>
</evidence>
<organism evidence="8 9">
    <name type="scientific">Streptomyces sirii</name>
    <dbReference type="NCBI Taxonomy" id="3127701"/>
    <lineage>
        <taxon>Bacteria</taxon>
        <taxon>Bacillati</taxon>
        <taxon>Actinomycetota</taxon>
        <taxon>Actinomycetes</taxon>
        <taxon>Kitasatosporales</taxon>
        <taxon>Streptomycetaceae</taxon>
        <taxon>Streptomyces</taxon>
    </lineage>
</organism>
<dbReference type="Pfam" id="PF01070">
    <property type="entry name" value="FMN_dh"/>
    <property type="match status" value="1"/>
</dbReference>
<dbReference type="InterPro" id="IPR013785">
    <property type="entry name" value="Aldolase_TIM"/>
</dbReference>
<evidence type="ECO:0000256" key="4">
    <source>
        <dbReference type="ARBA" id="ARBA00023002"/>
    </source>
</evidence>
<evidence type="ECO:0000256" key="1">
    <source>
        <dbReference type="ARBA" id="ARBA00001917"/>
    </source>
</evidence>
<dbReference type="PIRSF" id="PIRSF000138">
    <property type="entry name" value="Al-hdrx_acd_dh"/>
    <property type="match status" value="1"/>
</dbReference>
<evidence type="ECO:0000259" key="7">
    <source>
        <dbReference type="PROSITE" id="PS51349"/>
    </source>
</evidence>
<dbReference type="CDD" id="cd02809">
    <property type="entry name" value="alpha_hydroxyacid_oxid_FMN"/>
    <property type="match status" value="1"/>
</dbReference>
<evidence type="ECO:0000256" key="3">
    <source>
        <dbReference type="ARBA" id="ARBA00022643"/>
    </source>
</evidence>
<feature type="region of interest" description="Disordered" evidence="6">
    <location>
        <begin position="1"/>
        <end position="24"/>
    </location>
</feature>